<dbReference type="GO" id="GO:0003676">
    <property type="term" value="F:nucleic acid binding"/>
    <property type="evidence" value="ECO:0007669"/>
    <property type="project" value="InterPro"/>
</dbReference>
<evidence type="ECO:0000313" key="2">
    <source>
        <dbReference type="Proteomes" id="UP000309984"/>
    </source>
</evidence>
<comment type="caution">
    <text evidence="1">The sequence shown here is derived from an EMBL/GenBank/DDBJ whole genome shotgun (WGS) entry which is preliminary data.</text>
</comment>
<dbReference type="RefSeq" id="WP_138251030.1">
    <property type="nucleotide sequence ID" value="NZ_AP022616.1"/>
</dbReference>
<name>A0A7I7ZTE6_9MYCO</name>
<keyword evidence="1" id="KW-0255">Endonuclease</keyword>
<dbReference type="Gene3D" id="1.10.30.50">
    <property type="match status" value="1"/>
</dbReference>
<dbReference type="InterPro" id="IPR003615">
    <property type="entry name" value="HNH_nuc"/>
</dbReference>
<dbReference type="CDD" id="cd00085">
    <property type="entry name" value="HNHc"/>
    <property type="match status" value="1"/>
</dbReference>
<keyword evidence="2" id="KW-1185">Reference proteome</keyword>
<accession>A0A7I7ZTE6</accession>
<dbReference type="SMART" id="SM00507">
    <property type="entry name" value="HNHc"/>
    <property type="match status" value="1"/>
</dbReference>
<proteinExistence type="predicted"/>
<dbReference type="AlphaFoldDB" id="A0A7I7ZTE6"/>
<keyword evidence="1" id="KW-0540">Nuclease</keyword>
<organism evidence="1 2">
    <name type="scientific">Mycolicibacterium phocaicum</name>
    <dbReference type="NCBI Taxonomy" id="319706"/>
    <lineage>
        <taxon>Bacteria</taxon>
        <taxon>Bacillati</taxon>
        <taxon>Actinomycetota</taxon>
        <taxon>Actinomycetes</taxon>
        <taxon>Mycobacteriales</taxon>
        <taxon>Mycobacteriaceae</taxon>
        <taxon>Mycolicibacterium</taxon>
    </lineage>
</organism>
<dbReference type="GO" id="GO:0008270">
    <property type="term" value="F:zinc ion binding"/>
    <property type="evidence" value="ECO:0007669"/>
    <property type="project" value="InterPro"/>
</dbReference>
<sequence length="144" mass="16343">MTPQTRENDAETKRLRARLRSRRDDCHICLKPIDYQAHYLNPWAFQMDHLVQFAHGGPTIEANVAASHRACNRRRSDTIDGITIAAAYRLGIPLDPTKTASAYGHTTPSEPPPCTTPNGQLCERHGGTHNPQPGTHWVTRRRWW</sequence>
<gene>
    <name evidence="1" type="ORF">C1S79_25780</name>
</gene>
<keyword evidence="1" id="KW-0378">Hydrolase</keyword>
<reference evidence="1 2" key="1">
    <citation type="submission" date="2018-01" db="EMBL/GenBank/DDBJ databases">
        <title>Comparative genomics of Mycobacterium mucogenicum and Mycobacterium neoaurum clade members emphasizing tRNA and non-coding RNA.</title>
        <authorList>
            <person name="Behra P.R.K."/>
            <person name="Pettersson B.M.F."/>
            <person name="Das S."/>
            <person name="Dasgupta S."/>
            <person name="Kirsebom L.A."/>
        </authorList>
    </citation>
    <scope>NUCLEOTIDE SEQUENCE [LARGE SCALE GENOMIC DNA]</scope>
    <source>
        <strain evidence="1 2">DSM 45104</strain>
    </source>
</reference>
<dbReference type="Proteomes" id="UP000309984">
    <property type="component" value="Unassembled WGS sequence"/>
</dbReference>
<evidence type="ECO:0000313" key="1">
    <source>
        <dbReference type="EMBL" id="TLH61003.1"/>
    </source>
</evidence>
<dbReference type="InterPro" id="IPR002711">
    <property type="entry name" value="HNH"/>
</dbReference>
<protein>
    <submittedName>
        <fullName evidence="1">HNH endonuclease</fullName>
    </submittedName>
</protein>
<dbReference type="EMBL" id="POTM01000060">
    <property type="protein sequence ID" value="TLH61003.1"/>
    <property type="molecule type" value="Genomic_DNA"/>
</dbReference>
<dbReference type="GO" id="GO:0004519">
    <property type="term" value="F:endonuclease activity"/>
    <property type="evidence" value="ECO:0007669"/>
    <property type="project" value="UniProtKB-KW"/>
</dbReference>
<dbReference type="Pfam" id="PF01844">
    <property type="entry name" value="HNH"/>
    <property type="match status" value="1"/>
</dbReference>